<keyword evidence="3" id="KW-1185">Reference proteome</keyword>
<evidence type="ECO:0000259" key="1">
    <source>
        <dbReference type="Pfam" id="PF18701"/>
    </source>
</evidence>
<dbReference type="Pfam" id="PF18701">
    <property type="entry name" value="DUF5641"/>
    <property type="match status" value="1"/>
</dbReference>
<evidence type="ECO:0000313" key="2">
    <source>
        <dbReference type="EMBL" id="KAF2889507.1"/>
    </source>
</evidence>
<accession>A0A8K0CSH5</accession>
<comment type="caution">
    <text evidence="2">The sequence shown here is derived from an EMBL/GenBank/DDBJ whole genome shotgun (WGS) entry which is preliminary data.</text>
</comment>
<feature type="domain" description="DUF5641" evidence="1">
    <location>
        <begin position="37"/>
        <end position="129"/>
    </location>
</feature>
<dbReference type="InterPro" id="IPR040676">
    <property type="entry name" value="DUF5641"/>
</dbReference>
<proteinExistence type="predicted"/>
<dbReference type="PANTHER" id="PTHR47331">
    <property type="entry name" value="PHD-TYPE DOMAIN-CONTAINING PROTEIN"/>
    <property type="match status" value="1"/>
</dbReference>
<dbReference type="EMBL" id="VTPC01065970">
    <property type="protein sequence ID" value="KAF2889507.1"/>
    <property type="molecule type" value="Genomic_DNA"/>
</dbReference>
<dbReference type="OrthoDB" id="6778955at2759"/>
<dbReference type="AlphaFoldDB" id="A0A8K0CSH5"/>
<name>A0A8K0CSH5_IGNLU</name>
<sequence>MIQTTAVLTPAHFIIGHQLTAIPERNLLDSKVNFRNRIQHLQYLRQQFWAKWSFDYLHNLQQRTKWQFSRNSDLTIGAVVLLKEDILPVHWRLGRILAIHPGKDGVVRVVSVRTKTGVSKRALSKVCLLPPEEVQISDK</sequence>
<organism evidence="2 3">
    <name type="scientific">Ignelater luminosus</name>
    <name type="common">Cucubano</name>
    <name type="synonym">Pyrophorus luminosus</name>
    <dbReference type="NCBI Taxonomy" id="2038154"/>
    <lineage>
        <taxon>Eukaryota</taxon>
        <taxon>Metazoa</taxon>
        <taxon>Ecdysozoa</taxon>
        <taxon>Arthropoda</taxon>
        <taxon>Hexapoda</taxon>
        <taxon>Insecta</taxon>
        <taxon>Pterygota</taxon>
        <taxon>Neoptera</taxon>
        <taxon>Endopterygota</taxon>
        <taxon>Coleoptera</taxon>
        <taxon>Polyphaga</taxon>
        <taxon>Elateriformia</taxon>
        <taxon>Elateroidea</taxon>
        <taxon>Elateridae</taxon>
        <taxon>Agrypninae</taxon>
        <taxon>Pyrophorini</taxon>
        <taxon>Ignelater</taxon>
    </lineage>
</organism>
<reference evidence="2" key="1">
    <citation type="submission" date="2019-08" db="EMBL/GenBank/DDBJ databases">
        <title>The genome of the North American firefly Photinus pyralis.</title>
        <authorList>
            <consortium name="Photinus pyralis genome working group"/>
            <person name="Fallon T.R."/>
            <person name="Sander Lower S.E."/>
            <person name="Weng J.-K."/>
        </authorList>
    </citation>
    <scope>NUCLEOTIDE SEQUENCE</scope>
    <source>
        <strain evidence="2">TRF0915ILg1</strain>
        <tissue evidence="2">Whole body</tissue>
    </source>
</reference>
<evidence type="ECO:0000313" key="3">
    <source>
        <dbReference type="Proteomes" id="UP000801492"/>
    </source>
</evidence>
<protein>
    <recommendedName>
        <fullName evidence="1">DUF5641 domain-containing protein</fullName>
    </recommendedName>
</protein>
<gene>
    <name evidence="2" type="ORF">ILUMI_16666</name>
</gene>
<dbReference type="Proteomes" id="UP000801492">
    <property type="component" value="Unassembled WGS sequence"/>
</dbReference>